<evidence type="ECO:0000313" key="11">
    <source>
        <dbReference type="Proteomes" id="UP001152300"/>
    </source>
</evidence>
<gene>
    <name evidence="10" type="ORF">OCU04_012635</name>
</gene>
<evidence type="ECO:0000259" key="9">
    <source>
        <dbReference type="Pfam" id="PF13249"/>
    </source>
</evidence>
<keyword evidence="5" id="KW-0443">Lipid metabolism</keyword>
<dbReference type="CDD" id="cd02892">
    <property type="entry name" value="SQCY_1"/>
    <property type="match status" value="1"/>
</dbReference>
<dbReference type="PANTHER" id="PTHR11764:SF20">
    <property type="entry name" value="LANOSTEROL SYNTHASE"/>
    <property type="match status" value="1"/>
</dbReference>
<sequence>MDSLGKYDVVNVSGHNVSNASLVVPSTDLNRWRLKSKEGVHKWVYLSERDATSDPQSFRERYLLGLKPLSLEPNFPSVETFTDDAINGLRFYQKLQHPEGHWAADYGGPSFLLPGLVFALYISESNFPDEWKIEMMRYIANIQNEDGGWGLHAEDNSTVFATTMYYIVLRILGMEMGNIIARKARDRLLFLGGAIGCPQWGKYWLSTLNLYRWEGVNPIPSELWLLPDWLPFHPWRWWVQCRVVYLPTSYLYSNKCQMDLNPLLEQLREEIYIQPFSEIEFSKYHDTVAATDMKKPYSRFLQAMNSSIRIWEKYLRPNQINKAANIAVRNLIRREDENTEYNCLAPVNKAFHMAVISFADGKDSAAVARHTEKISTYLWQGTKGMTSGGTNGLQLWDTAFTVIAVVEAGLGSSPEFKEMMEKALSFLDITQFQDNLNDPYRQQRKGGWPFSTKDNGYIVSDCSAEGMKAVLLLQEKCKFPKLISQSRLEDCVDTLLTMQNKDGGFGSYEKARGSAAMELLNPAEIFDRIMVEYSYVECSTAVLTSLSLFRQYYPSYRSREVEATISLVLKYIRTAQMPDGSWYGSWGICFTYGTFFALESLASVGELYGNSDKVKKACDFLVEKQMEDGGWGERYEACERQVWVNHEKSQVVNTAWAVLGLMIARYPDKRVVERGLELIRNRQQPNGEWLQEAVEGVFNRTCMIGYPNYKFIFPIRALGRYDTDYLPYMKTLGLDSP</sequence>
<protein>
    <recommendedName>
        <fullName evidence="7">Terpene cyclase/mutase family member</fullName>
        <ecNumber evidence="7">5.4.99.-</ecNumber>
    </recommendedName>
</protein>
<accession>A0A9X0A924</accession>
<keyword evidence="11" id="KW-1185">Reference proteome</keyword>
<dbReference type="OrthoDB" id="21502at2759"/>
<reference evidence="10" key="1">
    <citation type="submission" date="2022-11" db="EMBL/GenBank/DDBJ databases">
        <title>Genome Resource of Sclerotinia nivalis Strain SnTB1, a Plant Pathogen Isolated from American Ginseng.</title>
        <authorList>
            <person name="Fan S."/>
        </authorList>
    </citation>
    <scope>NUCLEOTIDE SEQUENCE</scope>
    <source>
        <strain evidence="10">SnTB1</strain>
    </source>
</reference>
<dbReference type="Pfam" id="PF13243">
    <property type="entry name" value="SQHop_cyclase_C"/>
    <property type="match status" value="1"/>
</dbReference>
<dbReference type="GO" id="GO:0016104">
    <property type="term" value="P:triterpenoid biosynthetic process"/>
    <property type="evidence" value="ECO:0007669"/>
    <property type="project" value="InterPro"/>
</dbReference>
<dbReference type="PROSITE" id="PS01074">
    <property type="entry name" value="TERPENE_SYNTHASES"/>
    <property type="match status" value="1"/>
</dbReference>
<dbReference type="NCBIfam" id="TIGR01787">
    <property type="entry name" value="squalene_cyclas"/>
    <property type="match status" value="1"/>
</dbReference>
<evidence type="ECO:0000313" key="10">
    <source>
        <dbReference type="EMBL" id="KAJ8058446.1"/>
    </source>
</evidence>
<dbReference type="EC" id="5.4.99.-" evidence="7"/>
<dbReference type="InterPro" id="IPR032697">
    <property type="entry name" value="SQ_cyclase_N"/>
</dbReference>
<dbReference type="GO" id="GO:0005811">
    <property type="term" value="C:lipid droplet"/>
    <property type="evidence" value="ECO:0007669"/>
    <property type="project" value="InterPro"/>
</dbReference>
<proteinExistence type="inferred from homology"/>
<evidence type="ECO:0000256" key="1">
    <source>
        <dbReference type="ARBA" id="ARBA00009755"/>
    </source>
</evidence>
<dbReference type="InterPro" id="IPR008930">
    <property type="entry name" value="Terpenoid_cyclase/PrenylTrfase"/>
</dbReference>
<keyword evidence="2" id="KW-0444">Lipid biosynthesis</keyword>
<evidence type="ECO:0000256" key="7">
    <source>
        <dbReference type="RuleBase" id="RU362003"/>
    </source>
</evidence>
<dbReference type="SFLD" id="SFLDG01016">
    <property type="entry name" value="Prenyltransferase_Like_2"/>
    <property type="match status" value="1"/>
</dbReference>
<evidence type="ECO:0000256" key="6">
    <source>
        <dbReference type="ARBA" id="ARBA00023235"/>
    </source>
</evidence>
<dbReference type="SUPFAM" id="SSF48239">
    <property type="entry name" value="Terpenoid cyclases/Protein prenyltransferases"/>
    <property type="match status" value="2"/>
</dbReference>
<dbReference type="Gene3D" id="6.20.120.20">
    <property type="match status" value="1"/>
</dbReference>
<dbReference type="GO" id="GO:0006696">
    <property type="term" value="P:ergosterol biosynthetic process"/>
    <property type="evidence" value="ECO:0007669"/>
    <property type="project" value="TreeGrafter"/>
</dbReference>
<evidence type="ECO:0000256" key="5">
    <source>
        <dbReference type="ARBA" id="ARBA00023098"/>
    </source>
</evidence>
<dbReference type="PANTHER" id="PTHR11764">
    <property type="entry name" value="TERPENE CYCLASE/MUTASE FAMILY MEMBER"/>
    <property type="match status" value="1"/>
</dbReference>
<dbReference type="EMBL" id="JAPEIS010000016">
    <property type="protein sequence ID" value="KAJ8058446.1"/>
    <property type="molecule type" value="Genomic_DNA"/>
</dbReference>
<evidence type="ECO:0000256" key="2">
    <source>
        <dbReference type="ARBA" id="ARBA00022516"/>
    </source>
</evidence>
<keyword evidence="3" id="KW-0677">Repeat</keyword>
<evidence type="ECO:0000259" key="8">
    <source>
        <dbReference type="Pfam" id="PF13243"/>
    </source>
</evidence>
<feature type="domain" description="Squalene cyclase N-terminal" evidence="9">
    <location>
        <begin position="94"/>
        <end position="380"/>
    </location>
</feature>
<dbReference type="AlphaFoldDB" id="A0A9X0A924"/>
<organism evidence="10 11">
    <name type="scientific">Sclerotinia nivalis</name>
    <dbReference type="NCBI Taxonomy" id="352851"/>
    <lineage>
        <taxon>Eukaryota</taxon>
        <taxon>Fungi</taxon>
        <taxon>Dikarya</taxon>
        <taxon>Ascomycota</taxon>
        <taxon>Pezizomycotina</taxon>
        <taxon>Leotiomycetes</taxon>
        <taxon>Helotiales</taxon>
        <taxon>Sclerotiniaceae</taxon>
        <taxon>Sclerotinia</taxon>
    </lineage>
</organism>
<comment type="caution">
    <text evidence="10">The sequence shown here is derived from an EMBL/GenBank/DDBJ whole genome shotgun (WGS) entry which is preliminary data.</text>
</comment>
<comment type="similarity">
    <text evidence="1 7">Belongs to the terpene cyclase/mutase family.</text>
</comment>
<dbReference type="Gene3D" id="1.50.10.20">
    <property type="match status" value="2"/>
</dbReference>
<dbReference type="FunFam" id="1.50.10.20:FF:000003">
    <property type="entry name" value="Terpene cyclase/mutase family member"/>
    <property type="match status" value="1"/>
</dbReference>
<dbReference type="GO" id="GO:0000250">
    <property type="term" value="F:lanosterol synthase activity"/>
    <property type="evidence" value="ECO:0007669"/>
    <property type="project" value="TreeGrafter"/>
</dbReference>
<name>A0A9X0A924_9HELO</name>
<keyword evidence="4" id="KW-0752">Steroid biosynthesis</keyword>
<dbReference type="InterPro" id="IPR032696">
    <property type="entry name" value="SQ_cyclase_C"/>
</dbReference>
<dbReference type="InterPro" id="IPR002365">
    <property type="entry name" value="Terpene_synthase_CS"/>
</dbReference>
<dbReference type="Pfam" id="PF13249">
    <property type="entry name" value="SQHop_cyclase_N"/>
    <property type="match status" value="1"/>
</dbReference>
<dbReference type="Proteomes" id="UP001152300">
    <property type="component" value="Unassembled WGS sequence"/>
</dbReference>
<evidence type="ECO:0000256" key="3">
    <source>
        <dbReference type="ARBA" id="ARBA00022737"/>
    </source>
</evidence>
<evidence type="ECO:0000256" key="4">
    <source>
        <dbReference type="ARBA" id="ARBA00022955"/>
    </source>
</evidence>
<feature type="domain" description="Squalene cyclase C-terminal" evidence="8">
    <location>
        <begin position="395"/>
        <end position="722"/>
    </location>
</feature>
<dbReference type="InterPro" id="IPR018333">
    <property type="entry name" value="Squalene_cyclase"/>
</dbReference>
<keyword evidence="6 7" id="KW-0413">Isomerase</keyword>